<dbReference type="Pfam" id="PF14559">
    <property type="entry name" value="TPR_19"/>
    <property type="match status" value="1"/>
</dbReference>
<sequence length="279" mass="30332">MLNTKQIIVIALVVVLMGGLLAQPIKGLVDKNKGATEATTEESSSSMYTLKSVSEIAKQSINSSLSQDISAIEAQVEKAEGEQKIALLEQLVTKWDDVAKPIPQGFIYQELAQLSPKFEYWLKAGDAFRAGYTNQQDTVMATALNQFAIAAYEKAVELDANSLPAKTGLGAALVTGSNNPMAGIALLREVVTAEPKNVEANKTLGLFSIRSQQFDKAIERFKTVVEVKPDAESYFYLATSYEKIGLKNEAIAAYQKSKEIAADPALSQYIDRQIEALSK</sequence>
<keyword evidence="3" id="KW-1185">Reference proteome</keyword>
<accession>A0A4R6W9V1</accession>
<dbReference type="InterPro" id="IPR011990">
    <property type="entry name" value="TPR-like_helical_dom_sf"/>
</dbReference>
<dbReference type="AlphaFoldDB" id="A0A4R6W9V1"/>
<keyword evidence="1" id="KW-0802">TPR repeat</keyword>
<comment type="caution">
    <text evidence="2">The sequence shown here is derived from an EMBL/GenBank/DDBJ whole genome shotgun (WGS) entry which is preliminary data.</text>
</comment>
<dbReference type="RefSeq" id="WP_133585861.1">
    <property type="nucleotide sequence ID" value="NZ_SNYV01000016.1"/>
</dbReference>
<proteinExistence type="predicted"/>
<dbReference type="Proteomes" id="UP000295292">
    <property type="component" value="Unassembled WGS sequence"/>
</dbReference>
<evidence type="ECO:0000313" key="3">
    <source>
        <dbReference type="Proteomes" id="UP000295292"/>
    </source>
</evidence>
<dbReference type="PROSITE" id="PS50005">
    <property type="entry name" value="TPR"/>
    <property type="match status" value="1"/>
</dbReference>
<dbReference type="OrthoDB" id="1490552at2"/>
<evidence type="ECO:0000313" key="2">
    <source>
        <dbReference type="EMBL" id="TDQ75985.1"/>
    </source>
</evidence>
<evidence type="ECO:0000256" key="1">
    <source>
        <dbReference type="PROSITE-ProRule" id="PRU00339"/>
    </source>
</evidence>
<feature type="repeat" description="TPR" evidence="1">
    <location>
        <begin position="198"/>
        <end position="231"/>
    </location>
</feature>
<dbReference type="EMBL" id="SNYV01000016">
    <property type="protein sequence ID" value="TDQ75985.1"/>
    <property type="molecule type" value="Genomic_DNA"/>
</dbReference>
<reference evidence="2 3" key="1">
    <citation type="submission" date="2019-03" db="EMBL/GenBank/DDBJ databases">
        <title>Genomic Encyclopedia of Archaeal and Bacterial Type Strains, Phase II (KMG-II): from individual species to whole genera.</title>
        <authorList>
            <person name="Goeker M."/>
        </authorList>
    </citation>
    <scope>NUCLEOTIDE SEQUENCE [LARGE SCALE GENOMIC DNA]</scope>
    <source>
        <strain evidence="2 3">DSM 28353</strain>
    </source>
</reference>
<name>A0A4R6W9V1_9SPHI</name>
<protein>
    <submittedName>
        <fullName evidence="2">Tetratricopeptide repeat protein</fullName>
    </submittedName>
</protein>
<organism evidence="2 3">
    <name type="scientific">Sphingobacterium yanglingense</name>
    <dbReference type="NCBI Taxonomy" id="1437280"/>
    <lineage>
        <taxon>Bacteria</taxon>
        <taxon>Pseudomonadati</taxon>
        <taxon>Bacteroidota</taxon>
        <taxon>Sphingobacteriia</taxon>
        <taxon>Sphingobacteriales</taxon>
        <taxon>Sphingobacteriaceae</taxon>
        <taxon>Sphingobacterium</taxon>
    </lineage>
</organism>
<dbReference type="InterPro" id="IPR019734">
    <property type="entry name" value="TPR_rpt"/>
</dbReference>
<dbReference type="Gene3D" id="1.25.40.10">
    <property type="entry name" value="Tetratricopeptide repeat domain"/>
    <property type="match status" value="1"/>
</dbReference>
<gene>
    <name evidence="2" type="ORF">CLV99_3681</name>
</gene>
<dbReference type="SUPFAM" id="SSF48452">
    <property type="entry name" value="TPR-like"/>
    <property type="match status" value="1"/>
</dbReference>